<name>B3S2S3_TRIAD</name>
<feature type="region of interest" description="Disordered" evidence="8">
    <location>
        <begin position="356"/>
        <end position="405"/>
    </location>
</feature>
<evidence type="ECO:0000256" key="2">
    <source>
        <dbReference type="ARBA" id="ARBA00004414"/>
    </source>
</evidence>
<dbReference type="PANTHER" id="PTHR13083:SF3">
    <property type="entry name" value="WD REPEAT-CONTAINING PROTEIN 91"/>
    <property type="match status" value="1"/>
</dbReference>
<dbReference type="InterPro" id="IPR006594">
    <property type="entry name" value="LisH"/>
</dbReference>
<gene>
    <name evidence="10" type="ORF">TRIADDRAFT_28145</name>
</gene>
<proteinExistence type="inferred from homology"/>
<dbReference type="InterPro" id="IPR001680">
    <property type="entry name" value="WD40_rpt"/>
</dbReference>
<dbReference type="InterPro" id="IPR039724">
    <property type="entry name" value="WDR91"/>
</dbReference>
<dbReference type="eggNOG" id="KOG1333">
    <property type="taxonomic scope" value="Eukaryota"/>
</dbReference>
<dbReference type="GO" id="GO:0031901">
    <property type="term" value="C:early endosome membrane"/>
    <property type="evidence" value="ECO:0000318"/>
    <property type="project" value="GO_Central"/>
</dbReference>
<feature type="compositionally biased region" description="Basic and acidic residues" evidence="8">
    <location>
        <begin position="267"/>
        <end position="297"/>
    </location>
</feature>
<feature type="region of interest" description="Disordered" evidence="8">
    <location>
        <begin position="254"/>
        <end position="344"/>
    </location>
</feature>
<evidence type="ECO:0000256" key="6">
    <source>
        <dbReference type="PROSITE-ProRule" id="PRU00221"/>
    </source>
</evidence>
<reference evidence="10 11" key="1">
    <citation type="journal article" date="2008" name="Nature">
        <title>The Trichoplax genome and the nature of placozoans.</title>
        <authorList>
            <person name="Srivastava M."/>
            <person name="Begovic E."/>
            <person name="Chapman J."/>
            <person name="Putnam N.H."/>
            <person name="Hellsten U."/>
            <person name="Kawashima T."/>
            <person name="Kuo A."/>
            <person name="Mitros T."/>
            <person name="Salamov A."/>
            <person name="Carpenter M.L."/>
            <person name="Signorovitch A.Y."/>
            <person name="Moreno M.A."/>
            <person name="Kamm K."/>
            <person name="Grimwood J."/>
            <person name="Schmutz J."/>
            <person name="Shapiro H."/>
            <person name="Grigoriev I.V."/>
            <person name="Buss L.W."/>
            <person name="Schierwater B."/>
            <person name="Dellaporta S.L."/>
            <person name="Rokhsar D.S."/>
        </authorList>
    </citation>
    <scope>NUCLEOTIDE SEQUENCE [LARGE SCALE GENOMIC DNA]</scope>
    <source>
        <strain evidence="10 11">Grell-BS-1999</strain>
    </source>
</reference>
<evidence type="ECO:0000256" key="7">
    <source>
        <dbReference type="SAM" id="Coils"/>
    </source>
</evidence>
<dbReference type="GeneID" id="6755748"/>
<dbReference type="AlphaFoldDB" id="B3S2S3"/>
<dbReference type="PROSITE" id="PS50896">
    <property type="entry name" value="LISH"/>
    <property type="match status" value="1"/>
</dbReference>
<dbReference type="SUPFAM" id="SSF50978">
    <property type="entry name" value="WD40 repeat-like"/>
    <property type="match status" value="1"/>
</dbReference>
<feature type="domain" description="ARMC9 CTLH-like" evidence="9">
    <location>
        <begin position="53"/>
        <end position="168"/>
    </location>
</feature>
<comment type="similarity">
    <text evidence="3">Belongs to the WD repeat WDR91 family.</text>
</comment>
<keyword evidence="11" id="KW-1185">Reference proteome</keyword>
<dbReference type="SMART" id="SM00320">
    <property type="entry name" value="WD40"/>
    <property type="match status" value="5"/>
</dbReference>
<dbReference type="PANTHER" id="PTHR13083">
    <property type="entry name" value="WD REPEAT-CONTAINING PROTEIN 91"/>
    <property type="match status" value="1"/>
</dbReference>
<feature type="compositionally biased region" description="Polar residues" evidence="8">
    <location>
        <begin position="298"/>
        <end position="318"/>
    </location>
</feature>
<dbReference type="EMBL" id="DS985248">
    <property type="protein sequence ID" value="EDV22670.1"/>
    <property type="molecule type" value="Genomic_DNA"/>
</dbReference>
<feature type="coiled-coil region" evidence="7">
    <location>
        <begin position="192"/>
        <end position="226"/>
    </location>
</feature>
<comment type="subcellular location">
    <subcellularLocation>
        <location evidence="1">Early endosome membrane</location>
        <topology evidence="1">Peripheral membrane protein</topology>
    </subcellularLocation>
    <subcellularLocation>
        <location evidence="2">Late endosome membrane</location>
    </subcellularLocation>
</comment>
<dbReference type="GO" id="GO:0035014">
    <property type="term" value="F:phosphatidylinositol 3-kinase regulator activity"/>
    <property type="evidence" value="ECO:0000318"/>
    <property type="project" value="GO_Central"/>
</dbReference>
<dbReference type="STRING" id="10228.B3S2S3"/>
<dbReference type="CTD" id="6755748"/>
<dbReference type="GO" id="GO:0141039">
    <property type="term" value="F:phosphatidylinositol 3-kinase inhibitor activity"/>
    <property type="evidence" value="ECO:0007669"/>
    <property type="project" value="InterPro"/>
</dbReference>
<dbReference type="OrthoDB" id="193023at2759"/>
<dbReference type="InParanoid" id="B3S2S3"/>
<evidence type="ECO:0000256" key="5">
    <source>
        <dbReference type="ARBA" id="ARBA00022753"/>
    </source>
</evidence>
<dbReference type="InterPro" id="IPR056327">
    <property type="entry name" value="ARMC9_CTLH-like_dom"/>
</dbReference>
<dbReference type="InterPro" id="IPR015943">
    <property type="entry name" value="WD40/YVTN_repeat-like_dom_sf"/>
</dbReference>
<accession>B3S2S3</accession>
<feature type="repeat" description="WD" evidence="6">
    <location>
        <begin position="607"/>
        <end position="642"/>
    </location>
</feature>
<dbReference type="FunCoup" id="B3S2S3">
    <property type="interactions" value="634"/>
</dbReference>
<dbReference type="KEGG" id="tad:TRIADDRAFT_28145"/>
<evidence type="ECO:0000259" key="9">
    <source>
        <dbReference type="Pfam" id="PF23138"/>
    </source>
</evidence>
<dbReference type="Pfam" id="PF00400">
    <property type="entry name" value="WD40"/>
    <property type="match status" value="3"/>
</dbReference>
<keyword evidence="6" id="KW-0853">WD repeat</keyword>
<dbReference type="PhylomeDB" id="B3S2S3"/>
<keyword evidence="7" id="KW-0175">Coiled coil</keyword>
<dbReference type="HOGENOM" id="CLU_022078_0_0_1"/>
<evidence type="ECO:0000313" key="11">
    <source>
        <dbReference type="Proteomes" id="UP000009022"/>
    </source>
</evidence>
<dbReference type="GO" id="GO:0045022">
    <property type="term" value="P:early endosome to late endosome transport"/>
    <property type="evidence" value="ECO:0000318"/>
    <property type="project" value="GO_Central"/>
</dbReference>
<dbReference type="Proteomes" id="UP000009022">
    <property type="component" value="Unassembled WGS sequence"/>
</dbReference>
<dbReference type="RefSeq" id="XP_002114536.1">
    <property type="nucleotide sequence ID" value="XM_002114500.1"/>
</dbReference>
<evidence type="ECO:0000256" key="4">
    <source>
        <dbReference type="ARBA" id="ARBA00021116"/>
    </source>
</evidence>
<evidence type="ECO:0000256" key="1">
    <source>
        <dbReference type="ARBA" id="ARBA00004220"/>
    </source>
</evidence>
<protein>
    <recommendedName>
        <fullName evidence="4">WD repeat-containing protein 91</fullName>
    </recommendedName>
</protein>
<dbReference type="Gene3D" id="2.130.10.10">
    <property type="entry name" value="YVTN repeat-like/Quinoprotein amine dehydrogenase"/>
    <property type="match status" value="2"/>
</dbReference>
<evidence type="ECO:0000256" key="8">
    <source>
        <dbReference type="SAM" id="MobiDB-lite"/>
    </source>
</evidence>
<evidence type="ECO:0000313" key="10">
    <source>
        <dbReference type="EMBL" id="EDV22670.1"/>
    </source>
</evidence>
<dbReference type="GO" id="GO:0051898">
    <property type="term" value="P:negative regulation of phosphatidylinositol 3-kinase/protein kinase B signal transduction"/>
    <property type="evidence" value="ECO:0007669"/>
    <property type="project" value="InterPro"/>
</dbReference>
<organism evidence="10 11">
    <name type="scientific">Trichoplax adhaerens</name>
    <name type="common">Trichoplax reptans</name>
    <dbReference type="NCBI Taxonomy" id="10228"/>
    <lineage>
        <taxon>Eukaryota</taxon>
        <taxon>Metazoa</taxon>
        <taxon>Placozoa</taxon>
        <taxon>Uniplacotomia</taxon>
        <taxon>Trichoplacea</taxon>
        <taxon>Trichoplacidae</taxon>
        <taxon>Trichoplax</taxon>
    </lineage>
</organism>
<feature type="repeat" description="WD" evidence="6">
    <location>
        <begin position="572"/>
        <end position="606"/>
    </location>
</feature>
<dbReference type="GO" id="GO:0031902">
    <property type="term" value="C:late endosome membrane"/>
    <property type="evidence" value="ECO:0000318"/>
    <property type="project" value="GO_Central"/>
</dbReference>
<dbReference type="InterPro" id="IPR036322">
    <property type="entry name" value="WD40_repeat_dom_sf"/>
</dbReference>
<evidence type="ECO:0000256" key="3">
    <source>
        <dbReference type="ARBA" id="ARBA00006128"/>
    </source>
</evidence>
<dbReference type="PROSITE" id="PS50082">
    <property type="entry name" value="WD_REPEATS_2"/>
    <property type="match status" value="2"/>
</dbReference>
<keyword evidence="5" id="KW-0967">Endosome</keyword>
<sequence>MTAAIPVLDEKIKEYFLFRGFTETLKSFEAEIKADKNKSFKIGKIIEQLLYHIKSYDIVGLKEFYAGLDRQFFCRLERNQLPNVRRVENGLLRYYLVNAVQNNKHEKVIEFFQKYSAELLNQSDWKEWFALPFVKNPEQSPTFSIYFHKSWLESFVLSLHNFLSVICHTMHILYINIKESIQSLPVPSILNFENEMIKFHELEEEYQALQKSYSEMQTALNKQSQEPNSNRIIENKKAVELPIITKKSDKLNKKEKRFQLNGSLTKSKNDELGNRDSADGDRRNPVKDVNDSKKTTSAERQSNALKQSISAQNITTKKPGNEDATKSVQVVPESTDAQSQISHSVSQVLSSSTISPGINFHVPTHSSSQETASSVPPAPPPPPVSKVNRNKQISNNGNRIRDSKNPYKYLEHHSAIIQCRFSFDAKYVGSLETDGVAKIWNHQPNISTVDTLVSKPPGFVSLEWISNCDKLLLGTGDGTIRIYDSSVRKTVKDIEVDKEYPRVQVLASSPTGTSFVSANQARISFNSVMNNKGQKNHISFSGIDTKSGVLLTWDMTTMMKQESLPLEKSVFINCISYNVSGNLLITGGSDGKCRLYDITNNLRTATWQAHNGTVYAVQFSGDDNSIYSMGADRKFIQWSMRTIGTKIADFNVTQGAFGGFCTPNSQGSMDKKYYTPRGNLFSFDSKGEYVITFASTCGHIYRVKDSEEGNLFKVLTLGTHQLPVMCVDWFTANTSGTGVTGSLDGTIHVTNFLKS</sequence>
<dbReference type="OMA" id="KMYLVNA"/>
<dbReference type="Pfam" id="PF23138">
    <property type="entry name" value="CTLH_Armc9"/>
    <property type="match status" value="1"/>
</dbReference>